<evidence type="ECO:0000256" key="2">
    <source>
        <dbReference type="ARBA" id="ARBA00006337"/>
    </source>
</evidence>
<evidence type="ECO:0000256" key="8">
    <source>
        <dbReference type="ARBA" id="ARBA00023136"/>
    </source>
</evidence>
<dbReference type="SUPFAM" id="SSF54631">
    <property type="entry name" value="CBS-domain pair"/>
    <property type="match status" value="1"/>
</dbReference>
<dbReference type="PROSITE" id="PS51846">
    <property type="entry name" value="CNNM"/>
    <property type="match status" value="1"/>
</dbReference>
<dbReference type="SMART" id="SM01091">
    <property type="entry name" value="CorC_HlyC"/>
    <property type="match status" value="1"/>
</dbReference>
<dbReference type="InterPro" id="IPR016169">
    <property type="entry name" value="FAD-bd_PCMH_sub2"/>
</dbReference>
<feature type="transmembrane region" description="Helical" evidence="11">
    <location>
        <begin position="6"/>
        <end position="26"/>
    </location>
</feature>
<evidence type="ECO:0000256" key="5">
    <source>
        <dbReference type="ARBA" id="ARBA00022737"/>
    </source>
</evidence>
<keyword evidence="7 9" id="KW-0129">CBS domain</keyword>
<feature type="domain" description="CBS" evidence="12">
    <location>
        <begin position="277"/>
        <end position="333"/>
    </location>
</feature>
<dbReference type="InterPro" id="IPR002550">
    <property type="entry name" value="CNNM"/>
</dbReference>
<keyword evidence="15" id="KW-1185">Reference proteome</keyword>
<accession>A0A6M4GZY2</accession>
<dbReference type="Pfam" id="PF00571">
    <property type="entry name" value="CBS"/>
    <property type="match status" value="1"/>
</dbReference>
<evidence type="ECO:0000256" key="4">
    <source>
        <dbReference type="ARBA" id="ARBA00022692"/>
    </source>
</evidence>
<dbReference type="Proteomes" id="UP000501534">
    <property type="component" value="Chromosome"/>
</dbReference>
<evidence type="ECO:0000259" key="13">
    <source>
        <dbReference type="PROSITE" id="PS51846"/>
    </source>
</evidence>
<sequence>MTDEIPIQWLFATLAVMLACSGFFSMSETCMMALNRYRLRHLVREGSRGARLASNLLQRTDELLAFILAGNTVINAATTVLVAEIARRLLGEGDYTLAIATGAASFAILIFAEILPKIFGARFSEPIALAASYLLTPLLRVTKPLMYLINLLVKGILLVLRIQPVGGEAQPLSMGELRTLVLEGGKFIPKKHQSIFLNLFELEDMTVDDTMTPRTHIESIDIEDDIDEINTHVSTSHHTRLVVYEGSLDKVVGILHVRKYLNTTRKGELTKDELRGILREPYFVPEGTKLLDQLQNFQDRLRHVALVVDEYGEILGLCTLQDILEEIVGEFTSQSPMAGRLYSRETDGSVIADGACPLRVLNRKAGFEFPLDGPKTVNGLVLEALEDIPEPGTHVEIAGYRMEVIQVLDRMVKVVRISGRQDKTGEAEAA</sequence>
<dbReference type="PROSITE" id="PS51371">
    <property type="entry name" value="CBS"/>
    <property type="match status" value="1"/>
</dbReference>
<dbReference type="Gene3D" id="3.30.465.10">
    <property type="match status" value="1"/>
</dbReference>
<evidence type="ECO:0000256" key="11">
    <source>
        <dbReference type="SAM" id="Phobius"/>
    </source>
</evidence>
<gene>
    <name evidence="14" type="ORF">DSM104443_03914</name>
</gene>
<evidence type="ECO:0000313" key="14">
    <source>
        <dbReference type="EMBL" id="QJR12821.1"/>
    </source>
</evidence>
<dbReference type="Gene3D" id="3.10.580.10">
    <property type="entry name" value="CBS-domain"/>
    <property type="match status" value="1"/>
</dbReference>
<dbReference type="SUPFAM" id="SSF56176">
    <property type="entry name" value="FAD-binding/transporter-associated domain-like"/>
    <property type="match status" value="1"/>
</dbReference>
<dbReference type="CDD" id="cd04590">
    <property type="entry name" value="CBS_pair_CorC_HlyC_assoc"/>
    <property type="match status" value="1"/>
</dbReference>
<keyword evidence="6 10" id="KW-1133">Transmembrane helix</keyword>
<evidence type="ECO:0000256" key="10">
    <source>
        <dbReference type="PROSITE-ProRule" id="PRU01193"/>
    </source>
</evidence>
<keyword evidence="4 10" id="KW-0812">Transmembrane</keyword>
<organism evidence="14 15">
    <name type="scientific">Usitatibacter rugosus</name>
    <dbReference type="NCBI Taxonomy" id="2732067"/>
    <lineage>
        <taxon>Bacteria</taxon>
        <taxon>Pseudomonadati</taxon>
        <taxon>Pseudomonadota</taxon>
        <taxon>Betaproteobacteria</taxon>
        <taxon>Nitrosomonadales</taxon>
        <taxon>Usitatibacteraceae</taxon>
        <taxon>Usitatibacter</taxon>
    </lineage>
</organism>
<evidence type="ECO:0000256" key="3">
    <source>
        <dbReference type="ARBA" id="ARBA00022475"/>
    </source>
</evidence>
<dbReference type="InterPro" id="IPR044751">
    <property type="entry name" value="Ion_transp-like_CBS"/>
</dbReference>
<keyword evidence="3" id="KW-1003">Cell membrane</keyword>
<evidence type="ECO:0000256" key="9">
    <source>
        <dbReference type="PROSITE-ProRule" id="PRU00703"/>
    </source>
</evidence>
<dbReference type="GO" id="GO:0005886">
    <property type="term" value="C:plasma membrane"/>
    <property type="evidence" value="ECO:0007669"/>
    <property type="project" value="UniProtKB-SubCell"/>
</dbReference>
<keyword evidence="8 10" id="KW-0472">Membrane</keyword>
<evidence type="ECO:0000313" key="15">
    <source>
        <dbReference type="Proteomes" id="UP000501534"/>
    </source>
</evidence>
<evidence type="ECO:0000259" key="12">
    <source>
        <dbReference type="PROSITE" id="PS51371"/>
    </source>
</evidence>
<dbReference type="InterPro" id="IPR036318">
    <property type="entry name" value="FAD-bd_PCMH-like_sf"/>
</dbReference>
<feature type="domain" description="CNNM transmembrane" evidence="13">
    <location>
        <begin position="3"/>
        <end position="194"/>
    </location>
</feature>
<dbReference type="InterPro" id="IPR005170">
    <property type="entry name" value="Transptr-assoc_dom"/>
</dbReference>
<dbReference type="InterPro" id="IPR000644">
    <property type="entry name" value="CBS_dom"/>
</dbReference>
<comment type="subcellular location">
    <subcellularLocation>
        <location evidence="1">Cell membrane</location>
        <topology evidence="1">Multi-pass membrane protein</topology>
    </subcellularLocation>
</comment>
<feature type="transmembrane region" description="Helical" evidence="11">
    <location>
        <begin position="95"/>
        <end position="115"/>
    </location>
</feature>
<dbReference type="InterPro" id="IPR046342">
    <property type="entry name" value="CBS_dom_sf"/>
</dbReference>
<proteinExistence type="inferred from homology"/>
<dbReference type="EMBL" id="CP053069">
    <property type="protein sequence ID" value="QJR12821.1"/>
    <property type="molecule type" value="Genomic_DNA"/>
</dbReference>
<dbReference type="PANTHER" id="PTHR22777:SF32">
    <property type="entry name" value="UPF0053 INNER MEMBRANE PROTEIN YFJD"/>
    <property type="match status" value="1"/>
</dbReference>
<dbReference type="RefSeq" id="WP_343034619.1">
    <property type="nucleotide sequence ID" value="NZ_CP053069.1"/>
</dbReference>
<evidence type="ECO:0008006" key="16">
    <source>
        <dbReference type="Google" id="ProtNLM"/>
    </source>
</evidence>
<evidence type="ECO:0000256" key="1">
    <source>
        <dbReference type="ARBA" id="ARBA00004651"/>
    </source>
</evidence>
<dbReference type="PANTHER" id="PTHR22777">
    <property type="entry name" value="HEMOLYSIN-RELATED"/>
    <property type="match status" value="1"/>
</dbReference>
<reference evidence="14 15" key="1">
    <citation type="submission" date="2020-04" db="EMBL/GenBank/DDBJ databases">
        <title>Usitatibacter rugosus gen. nov., sp. nov. and Usitatibacter palustris sp. nov., novel members of Usitatibacteraceae fam. nov. within the order Nitrosomonadales isolated from soil.</title>
        <authorList>
            <person name="Huber K.J."/>
            <person name="Neumann-Schaal M."/>
            <person name="Geppert A."/>
            <person name="Luckner M."/>
            <person name="Wanner G."/>
            <person name="Overmann J."/>
        </authorList>
    </citation>
    <scope>NUCLEOTIDE SEQUENCE [LARGE SCALE GENOMIC DNA]</scope>
    <source>
        <strain evidence="14 15">0125_3</strain>
    </source>
</reference>
<dbReference type="Pfam" id="PF03471">
    <property type="entry name" value="CorC_HlyC"/>
    <property type="match status" value="1"/>
</dbReference>
<dbReference type="Pfam" id="PF01595">
    <property type="entry name" value="CNNM"/>
    <property type="match status" value="1"/>
</dbReference>
<evidence type="ECO:0000256" key="6">
    <source>
        <dbReference type="ARBA" id="ARBA00022989"/>
    </source>
</evidence>
<dbReference type="KEGG" id="uru:DSM104443_03914"/>
<evidence type="ECO:0000256" key="7">
    <source>
        <dbReference type="ARBA" id="ARBA00023122"/>
    </source>
</evidence>
<keyword evidence="5" id="KW-0677">Repeat</keyword>
<dbReference type="GO" id="GO:0050660">
    <property type="term" value="F:flavin adenine dinucleotide binding"/>
    <property type="evidence" value="ECO:0007669"/>
    <property type="project" value="InterPro"/>
</dbReference>
<protein>
    <recommendedName>
        <fullName evidence="16">Mg2+/Co2+ transporter CorB</fullName>
    </recommendedName>
</protein>
<dbReference type="AlphaFoldDB" id="A0A6M4GZY2"/>
<feature type="transmembrane region" description="Helical" evidence="11">
    <location>
        <begin position="63"/>
        <end position="83"/>
    </location>
</feature>
<name>A0A6M4GZY2_9PROT</name>
<comment type="similarity">
    <text evidence="2">Belongs to the UPF0053 family.</text>
</comment>